<dbReference type="GO" id="GO:0006508">
    <property type="term" value="P:proteolysis"/>
    <property type="evidence" value="ECO:0007669"/>
    <property type="project" value="UniProtKB-KW"/>
</dbReference>
<evidence type="ECO:0000313" key="23">
    <source>
        <dbReference type="EMBL" id="CAH0605713.1"/>
    </source>
</evidence>
<evidence type="ECO:0000256" key="15">
    <source>
        <dbReference type="PIRSR" id="PIRSR634016-1"/>
    </source>
</evidence>
<evidence type="ECO:0000256" key="19">
    <source>
        <dbReference type="SAM" id="SignalP"/>
    </source>
</evidence>
<dbReference type="PANTHER" id="PTHR11533:SF301">
    <property type="entry name" value="AMINOPEPTIDASE"/>
    <property type="match status" value="1"/>
</dbReference>
<evidence type="ECO:0000256" key="14">
    <source>
        <dbReference type="ARBA" id="ARBA00023288"/>
    </source>
</evidence>
<reference evidence="23" key="1">
    <citation type="submission" date="2021-12" db="EMBL/GenBank/DDBJ databases">
        <authorList>
            <person name="King R."/>
        </authorList>
    </citation>
    <scope>NUCLEOTIDE SEQUENCE</scope>
</reference>
<keyword evidence="12" id="KW-0472">Membrane</keyword>
<keyword evidence="8 19" id="KW-0732">Signal</keyword>
<feature type="domain" description="ERAP1-like C-terminal" evidence="21">
    <location>
        <begin position="571"/>
        <end position="791"/>
    </location>
</feature>
<evidence type="ECO:0000256" key="7">
    <source>
        <dbReference type="ARBA" id="ARBA00022723"/>
    </source>
</evidence>
<keyword evidence="6 18" id="KW-0645">Protease</keyword>
<dbReference type="Gene3D" id="2.60.40.1730">
    <property type="entry name" value="tricorn interacting facor f3 domain"/>
    <property type="match status" value="1"/>
</dbReference>
<dbReference type="Pfam" id="PF01433">
    <property type="entry name" value="Peptidase_M1"/>
    <property type="match status" value="1"/>
</dbReference>
<dbReference type="Gene3D" id="1.10.390.10">
    <property type="entry name" value="Neutral Protease Domain 2"/>
    <property type="match status" value="1"/>
</dbReference>
<keyword evidence="14" id="KW-0449">Lipoprotein</keyword>
<comment type="subcellular location">
    <subcellularLocation>
        <location evidence="1">Cell membrane</location>
        <topology evidence="1">Lipid-anchor</topology>
        <topology evidence="1">GPI-anchor</topology>
    </subcellularLocation>
</comment>
<feature type="active site" description="Proton acceptor" evidence="15">
    <location>
        <position position="336"/>
    </location>
</feature>
<keyword evidence="4" id="KW-1003">Cell membrane</keyword>
<evidence type="ECO:0000256" key="12">
    <source>
        <dbReference type="ARBA" id="ARBA00023136"/>
    </source>
</evidence>
<dbReference type="GO" id="GO:0043171">
    <property type="term" value="P:peptide catabolic process"/>
    <property type="evidence" value="ECO:0007669"/>
    <property type="project" value="TreeGrafter"/>
</dbReference>
<keyword evidence="13" id="KW-0325">Glycoprotein</keyword>
<evidence type="ECO:0000256" key="2">
    <source>
        <dbReference type="ARBA" id="ARBA00010136"/>
    </source>
</evidence>
<dbReference type="EMBL" id="LR824009">
    <property type="protein sequence ID" value="CAH0605713.1"/>
    <property type="molecule type" value="Genomic_DNA"/>
</dbReference>
<evidence type="ECO:0000256" key="3">
    <source>
        <dbReference type="ARBA" id="ARBA00022438"/>
    </source>
</evidence>
<dbReference type="SUPFAM" id="SSF63737">
    <property type="entry name" value="Leukotriene A4 hydrolase N-terminal domain"/>
    <property type="match status" value="1"/>
</dbReference>
<comment type="similarity">
    <text evidence="2 18">Belongs to the peptidase M1 family.</text>
</comment>
<keyword evidence="5" id="KW-0336">GPI-anchor</keyword>
<evidence type="ECO:0000256" key="18">
    <source>
        <dbReference type="RuleBase" id="RU364040"/>
    </source>
</evidence>
<evidence type="ECO:0000259" key="22">
    <source>
        <dbReference type="Pfam" id="PF17900"/>
    </source>
</evidence>
<dbReference type="Proteomes" id="UP001154114">
    <property type="component" value="Chromosome 6"/>
</dbReference>
<dbReference type="EC" id="3.4.11.-" evidence="18"/>
<keyword evidence="9 18" id="KW-0378">Hydrolase</keyword>
<feature type="binding site" evidence="16">
    <location>
        <position position="339"/>
    </location>
    <ligand>
        <name>Zn(2+)</name>
        <dbReference type="ChEBI" id="CHEBI:29105"/>
        <note>catalytic</note>
    </ligand>
</feature>
<dbReference type="GO" id="GO:0098552">
    <property type="term" value="C:side of membrane"/>
    <property type="evidence" value="ECO:0007669"/>
    <property type="project" value="UniProtKB-KW"/>
</dbReference>
<dbReference type="Gene3D" id="1.25.50.20">
    <property type="match status" value="1"/>
</dbReference>
<evidence type="ECO:0000256" key="6">
    <source>
        <dbReference type="ARBA" id="ARBA00022670"/>
    </source>
</evidence>
<evidence type="ECO:0000256" key="13">
    <source>
        <dbReference type="ARBA" id="ARBA00023180"/>
    </source>
</evidence>
<proteinExistence type="inferred from homology"/>
<dbReference type="GO" id="GO:0005886">
    <property type="term" value="C:plasma membrane"/>
    <property type="evidence" value="ECO:0007669"/>
    <property type="project" value="UniProtKB-SubCell"/>
</dbReference>
<keyword evidence="24" id="KW-1185">Reference proteome</keyword>
<sequence>MYRNLLAIALLCLLTDGTYSDTNYRLNTPIVPARYVVHITPYFDTADDRQFTFDGIVSIQFTTTSNTNEIKLHSEGLNFTAADIYVGTYPANVSVAVTSLEFNANYSFAHINLASNLEAGVEYGLQIRYKGPIREDLYGFYRNHYIENGVKKWLGTTQMEPTHARKAFPCFDEPHLKASFQLRIDRPAHYKPSLTNTEIEKSEVLSNGYIREYFYPTPKMSTYLVAFLVSEFEAGAQVFNGTREFGIYSRPEAKNQSRFAFEFGTQVVDALGTYFGIDYYSTDSHLRLDHVALPNFRGGAMENWGLIKYKESLLLYDPEQSPPNFKYEVARIIAHETTHMWFGNLVTCHWWSDAWLNEGFANYFQNYITAIVNPTLGAENQLVIGSVYSAYRADSSSFSAPISNNNVNSPAEIKGHFGTITYEKAGSVIRMIHHLIQDDAFKYGLHSYLTNNSFSSGYPEKLYQGLSEGVSAFNSLSTYSNTNIADIMSSWVTQAGHPLLTVNINYETETVTLTQKRYYSNSSISSNEVYKIPITYTTQSSPNFENTKPVFIMEDRTHEFKIQNISQTHPWIIFNVQETGLYRVNYDDYSWRLISAALKSNSNVIHPLNRAKIVNDLFALRLADEVDLCTLLSGLEFLHKEKEYSVWFAALNGLTALTTIRHVRESLKQPLKKLLFSYFDSAISLFGYDDPSDDVMFLTTRLLILEFACKFEHRGCVKKALSLFKALIINGTEVAPSLRPAVYCTGLRHDSNHVGYNYLLDRMAKSNVANEKMVIKEALGCSVKEKEANRY</sequence>
<dbReference type="FunFam" id="2.60.40.1910:FF:000008">
    <property type="entry name" value="Aminopeptidase"/>
    <property type="match status" value="1"/>
</dbReference>
<feature type="chain" id="PRO_5040430719" description="Aminopeptidase" evidence="19">
    <location>
        <begin position="21"/>
        <end position="791"/>
    </location>
</feature>
<dbReference type="SUPFAM" id="SSF55486">
    <property type="entry name" value="Metalloproteases ('zincins'), catalytic domain"/>
    <property type="match status" value="1"/>
</dbReference>
<keyword evidence="7 16" id="KW-0479">Metal-binding</keyword>
<evidence type="ECO:0000259" key="20">
    <source>
        <dbReference type="Pfam" id="PF01433"/>
    </source>
</evidence>
<dbReference type="InterPro" id="IPR001930">
    <property type="entry name" value="Peptidase_M1"/>
</dbReference>
<feature type="domain" description="Peptidase M1 membrane alanine aminopeptidase" evidence="20">
    <location>
        <begin position="259"/>
        <end position="491"/>
    </location>
</feature>
<dbReference type="InterPro" id="IPR050344">
    <property type="entry name" value="Peptidase_M1_aminopeptidases"/>
</dbReference>
<dbReference type="CDD" id="cd09601">
    <property type="entry name" value="M1_APN-Q_like"/>
    <property type="match status" value="1"/>
</dbReference>
<dbReference type="Pfam" id="PF17900">
    <property type="entry name" value="Peptidase_M1_N"/>
    <property type="match status" value="1"/>
</dbReference>
<dbReference type="GO" id="GO:0005615">
    <property type="term" value="C:extracellular space"/>
    <property type="evidence" value="ECO:0007669"/>
    <property type="project" value="TreeGrafter"/>
</dbReference>
<dbReference type="InterPro" id="IPR042097">
    <property type="entry name" value="Aminopeptidase_N-like_N_sf"/>
</dbReference>
<dbReference type="InterPro" id="IPR024571">
    <property type="entry name" value="ERAP1-like_C_dom"/>
</dbReference>
<dbReference type="GO" id="GO:0005737">
    <property type="term" value="C:cytoplasm"/>
    <property type="evidence" value="ECO:0007669"/>
    <property type="project" value="TreeGrafter"/>
</dbReference>
<dbReference type="InterPro" id="IPR027268">
    <property type="entry name" value="Peptidase_M4/M1_CTD_sf"/>
</dbReference>
<dbReference type="FunFam" id="2.60.40.1730:FF:000013">
    <property type="entry name" value="Aminopeptidase"/>
    <property type="match status" value="1"/>
</dbReference>
<evidence type="ECO:0000256" key="17">
    <source>
        <dbReference type="PIRSR" id="PIRSR634016-4"/>
    </source>
</evidence>
<evidence type="ECO:0000313" key="24">
    <source>
        <dbReference type="Proteomes" id="UP001154114"/>
    </source>
</evidence>
<dbReference type="FunFam" id="1.10.390.10:FF:000013">
    <property type="entry name" value="Aminopeptidase N"/>
    <property type="match status" value="1"/>
</dbReference>
<dbReference type="InterPro" id="IPR014782">
    <property type="entry name" value="Peptidase_M1_dom"/>
</dbReference>
<dbReference type="AlphaFoldDB" id="A0A9P0C2P1"/>
<feature type="binding site" evidence="16">
    <location>
        <position position="358"/>
    </location>
    <ligand>
        <name>Zn(2+)</name>
        <dbReference type="ChEBI" id="CHEBI:29105"/>
        <note>catalytic</note>
    </ligand>
</feature>
<dbReference type="InterPro" id="IPR045357">
    <property type="entry name" value="Aminopeptidase_N-like_N"/>
</dbReference>
<keyword evidence="10 16" id="KW-0862">Zinc</keyword>
<evidence type="ECO:0000256" key="10">
    <source>
        <dbReference type="ARBA" id="ARBA00022833"/>
    </source>
</evidence>
<evidence type="ECO:0000256" key="9">
    <source>
        <dbReference type="ARBA" id="ARBA00022801"/>
    </source>
</evidence>
<accession>A0A9P0C2P1</accession>
<keyword evidence="11 18" id="KW-0482">Metalloprotease</keyword>
<feature type="site" description="Transition state stabilizer" evidence="17">
    <location>
        <position position="422"/>
    </location>
</feature>
<name>A0A9P0C2P1_CHRIL</name>
<feature type="binding site" evidence="16">
    <location>
        <position position="335"/>
    </location>
    <ligand>
        <name>Zn(2+)</name>
        <dbReference type="ChEBI" id="CHEBI:29105"/>
        <note>catalytic</note>
    </ligand>
</feature>
<dbReference type="Pfam" id="PF11838">
    <property type="entry name" value="ERAP1_C"/>
    <property type="match status" value="1"/>
</dbReference>
<evidence type="ECO:0000256" key="4">
    <source>
        <dbReference type="ARBA" id="ARBA00022475"/>
    </source>
</evidence>
<feature type="signal peptide" evidence="19">
    <location>
        <begin position="1"/>
        <end position="20"/>
    </location>
</feature>
<evidence type="ECO:0000256" key="5">
    <source>
        <dbReference type="ARBA" id="ARBA00022622"/>
    </source>
</evidence>
<evidence type="ECO:0000256" key="11">
    <source>
        <dbReference type="ARBA" id="ARBA00023049"/>
    </source>
</evidence>
<comment type="cofactor">
    <cofactor evidence="16 18">
        <name>Zn(2+)</name>
        <dbReference type="ChEBI" id="CHEBI:29105"/>
    </cofactor>
    <text evidence="16 18">Binds 1 zinc ion per subunit.</text>
</comment>
<evidence type="ECO:0000256" key="16">
    <source>
        <dbReference type="PIRSR" id="PIRSR634016-3"/>
    </source>
</evidence>
<evidence type="ECO:0000256" key="1">
    <source>
        <dbReference type="ARBA" id="ARBA00004609"/>
    </source>
</evidence>
<evidence type="ECO:0000256" key="8">
    <source>
        <dbReference type="ARBA" id="ARBA00022729"/>
    </source>
</evidence>
<organism evidence="23 24">
    <name type="scientific">Chrysodeixis includens</name>
    <name type="common">Soybean looper</name>
    <name type="synonym">Pseudoplusia includens</name>
    <dbReference type="NCBI Taxonomy" id="689277"/>
    <lineage>
        <taxon>Eukaryota</taxon>
        <taxon>Metazoa</taxon>
        <taxon>Ecdysozoa</taxon>
        <taxon>Arthropoda</taxon>
        <taxon>Hexapoda</taxon>
        <taxon>Insecta</taxon>
        <taxon>Pterygota</taxon>
        <taxon>Neoptera</taxon>
        <taxon>Endopterygota</taxon>
        <taxon>Lepidoptera</taxon>
        <taxon>Glossata</taxon>
        <taxon>Ditrysia</taxon>
        <taxon>Noctuoidea</taxon>
        <taxon>Noctuidae</taxon>
        <taxon>Plusiinae</taxon>
        <taxon>Chrysodeixis</taxon>
    </lineage>
</organism>
<evidence type="ECO:0000259" key="21">
    <source>
        <dbReference type="Pfam" id="PF11838"/>
    </source>
</evidence>
<gene>
    <name evidence="23" type="ORF">CINC_LOCUS11656</name>
</gene>
<dbReference type="GO" id="GO:0008270">
    <property type="term" value="F:zinc ion binding"/>
    <property type="evidence" value="ECO:0007669"/>
    <property type="project" value="UniProtKB-UniRule"/>
</dbReference>
<dbReference type="Gene3D" id="2.60.40.1910">
    <property type="match status" value="1"/>
</dbReference>
<feature type="domain" description="Aminopeptidase N-like N-terminal" evidence="22">
    <location>
        <begin position="32"/>
        <end position="224"/>
    </location>
</feature>
<keyword evidence="3 18" id="KW-0031">Aminopeptidase</keyword>
<dbReference type="PRINTS" id="PR00756">
    <property type="entry name" value="ALADIPTASE"/>
</dbReference>
<dbReference type="PANTHER" id="PTHR11533">
    <property type="entry name" value="PROTEASE M1 ZINC METALLOPROTEASE"/>
    <property type="match status" value="1"/>
</dbReference>
<dbReference type="InterPro" id="IPR034016">
    <property type="entry name" value="M1_APN-typ"/>
</dbReference>
<dbReference type="GO" id="GO:0070006">
    <property type="term" value="F:metalloaminopeptidase activity"/>
    <property type="evidence" value="ECO:0007669"/>
    <property type="project" value="TreeGrafter"/>
</dbReference>
<dbReference type="GO" id="GO:0042277">
    <property type="term" value="F:peptide binding"/>
    <property type="evidence" value="ECO:0007669"/>
    <property type="project" value="TreeGrafter"/>
</dbReference>
<dbReference type="OrthoDB" id="10031169at2759"/>
<protein>
    <recommendedName>
        <fullName evidence="18">Aminopeptidase</fullName>
        <ecNumber evidence="18">3.4.11.-</ecNumber>
    </recommendedName>
</protein>